<name>A0A368U9F1_9GAMM</name>
<sequence>MPSSHSSLPTGITRIALLQVHAALRDADDQNPTQRLAARDWLETRDEGFVSLDSCCDYLAKGTGDLHPGLRQVMEQRAAAALGSAQASSLDTSSGWRDAVQAALSSDASTRQNFCTFLYHAQDPQLMPDMAPPEANAANPSAPSSSRNNPTL</sequence>
<organism evidence="2 3">
    <name type="scientific">Vreelandella rituensis</name>
    <dbReference type="NCBI Taxonomy" id="2282306"/>
    <lineage>
        <taxon>Bacteria</taxon>
        <taxon>Pseudomonadati</taxon>
        <taxon>Pseudomonadota</taxon>
        <taxon>Gammaproteobacteria</taxon>
        <taxon>Oceanospirillales</taxon>
        <taxon>Halomonadaceae</taxon>
        <taxon>Vreelandella</taxon>
    </lineage>
</organism>
<dbReference type="RefSeq" id="WP_114485177.1">
    <property type="nucleotide sequence ID" value="NZ_CBCSHM010000001.1"/>
</dbReference>
<comment type="caution">
    <text evidence="2">The sequence shown here is derived from an EMBL/GenBank/DDBJ whole genome shotgun (WGS) entry which is preliminary data.</text>
</comment>
<protein>
    <submittedName>
        <fullName evidence="2">Uncharacterized protein</fullName>
    </submittedName>
</protein>
<evidence type="ECO:0000313" key="2">
    <source>
        <dbReference type="EMBL" id="RCV93849.1"/>
    </source>
</evidence>
<reference evidence="2 3" key="1">
    <citation type="submission" date="2018-07" db="EMBL/GenBank/DDBJ databases">
        <title>Halomonas rutogse sp. nov., isolated from Lake TangqianCo on Tibetan Plateau.</title>
        <authorList>
            <person name="Lu H."/>
            <person name="Xing P."/>
            <person name="Wu Q."/>
        </authorList>
    </citation>
    <scope>NUCLEOTIDE SEQUENCE [LARGE SCALE GENOMIC DNA]</scope>
    <source>
        <strain evidence="2 3">TQ8S</strain>
    </source>
</reference>
<feature type="compositionally biased region" description="Low complexity" evidence="1">
    <location>
        <begin position="132"/>
        <end position="152"/>
    </location>
</feature>
<accession>A0A368U9F1</accession>
<dbReference type="AlphaFoldDB" id="A0A368U9F1"/>
<feature type="region of interest" description="Disordered" evidence="1">
    <location>
        <begin position="125"/>
        <end position="152"/>
    </location>
</feature>
<dbReference type="EMBL" id="QPIJ01000001">
    <property type="protein sequence ID" value="RCV93849.1"/>
    <property type="molecule type" value="Genomic_DNA"/>
</dbReference>
<gene>
    <name evidence="2" type="ORF">DU506_01440</name>
</gene>
<evidence type="ECO:0000313" key="3">
    <source>
        <dbReference type="Proteomes" id="UP000253204"/>
    </source>
</evidence>
<evidence type="ECO:0000256" key="1">
    <source>
        <dbReference type="SAM" id="MobiDB-lite"/>
    </source>
</evidence>
<proteinExistence type="predicted"/>
<dbReference type="Proteomes" id="UP000253204">
    <property type="component" value="Unassembled WGS sequence"/>
</dbReference>
<keyword evidence="3" id="KW-1185">Reference proteome</keyword>